<dbReference type="Proteomes" id="UP000257109">
    <property type="component" value="Unassembled WGS sequence"/>
</dbReference>
<feature type="non-terminal residue" evidence="1">
    <location>
        <position position="1"/>
    </location>
</feature>
<reference evidence="1" key="1">
    <citation type="submission" date="2018-05" db="EMBL/GenBank/DDBJ databases">
        <title>Draft genome of Mucuna pruriens seed.</title>
        <authorList>
            <person name="Nnadi N.E."/>
            <person name="Vos R."/>
            <person name="Hasami M.H."/>
            <person name="Devisetty U.K."/>
            <person name="Aguiy J.C."/>
        </authorList>
    </citation>
    <scope>NUCLEOTIDE SEQUENCE [LARGE SCALE GENOMIC DNA]</scope>
    <source>
        <strain evidence="1">JCA_2017</strain>
    </source>
</reference>
<organism evidence="1 2">
    <name type="scientific">Mucuna pruriens</name>
    <name type="common">Velvet bean</name>
    <name type="synonym">Dolichos pruriens</name>
    <dbReference type="NCBI Taxonomy" id="157652"/>
    <lineage>
        <taxon>Eukaryota</taxon>
        <taxon>Viridiplantae</taxon>
        <taxon>Streptophyta</taxon>
        <taxon>Embryophyta</taxon>
        <taxon>Tracheophyta</taxon>
        <taxon>Spermatophyta</taxon>
        <taxon>Magnoliopsida</taxon>
        <taxon>eudicotyledons</taxon>
        <taxon>Gunneridae</taxon>
        <taxon>Pentapetalae</taxon>
        <taxon>rosids</taxon>
        <taxon>fabids</taxon>
        <taxon>Fabales</taxon>
        <taxon>Fabaceae</taxon>
        <taxon>Papilionoideae</taxon>
        <taxon>50 kb inversion clade</taxon>
        <taxon>NPAAA clade</taxon>
        <taxon>indigoferoid/millettioid clade</taxon>
        <taxon>Phaseoleae</taxon>
        <taxon>Mucuna</taxon>
    </lineage>
</organism>
<sequence>MKTSMCLLFEKVETINTLIYLLNKALKGTTPFEAWYGRNIDVKFVELAKWNWDICQSKGLSKGLAKEEINKYMILKIQEKIMKEEIKMTEKNNWHLVQIPNNQNLKANW</sequence>
<keyword evidence="2" id="KW-1185">Reference proteome</keyword>
<accession>A0A371FS34</accession>
<proteinExistence type="predicted"/>
<evidence type="ECO:0000313" key="1">
    <source>
        <dbReference type="EMBL" id="RDX80980.1"/>
    </source>
</evidence>
<gene>
    <name evidence="1" type="ORF">CR513_38395</name>
</gene>
<dbReference type="AlphaFoldDB" id="A0A371FS34"/>
<name>A0A371FS34_MUCPR</name>
<protein>
    <submittedName>
        <fullName evidence="1">Uncharacterized protein</fullName>
    </submittedName>
</protein>
<comment type="caution">
    <text evidence="1">The sequence shown here is derived from an EMBL/GenBank/DDBJ whole genome shotgun (WGS) entry which is preliminary data.</text>
</comment>
<evidence type="ECO:0000313" key="2">
    <source>
        <dbReference type="Proteomes" id="UP000257109"/>
    </source>
</evidence>
<dbReference type="EMBL" id="QJKJ01008047">
    <property type="protein sequence ID" value="RDX80980.1"/>
    <property type="molecule type" value="Genomic_DNA"/>
</dbReference>